<feature type="transmembrane region" description="Helical" evidence="1">
    <location>
        <begin position="59"/>
        <end position="77"/>
    </location>
</feature>
<proteinExistence type="predicted"/>
<organism evidence="2 3">
    <name type="scientific">Parelaphostrongylus tenuis</name>
    <name type="common">Meningeal worm</name>
    <dbReference type="NCBI Taxonomy" id="148309"/>
    <lineage>
        <taxon>Eukaryota</taxon>
        <taxon>Metazoa</taxon>
        <taxon>Ecdysozoa</taxon>
        <taxon>Nematoda</taxon>
        <taxon>Chromadorea</taxon>
        <taxon>Rhabditida</taxon>
        <taxon>Rhabditina</taxon>
        <taxon>Rhabditomorpha</taxon>
        <taxon>Strongyloidea</taxon>
        <taxon>Metastrongylidae</taxon>
        <taxon>Parelaphostrongylus</taxon>
    </lineage>
</organism>
<evidence type="ECO:0000256" key="1">
    <source>
        <dbReference type="SAM" id="Phobius"/>
    </source>
</evidence>
<protein>
    <submittedName>
        <fullName evidence="2">Uncharacterized protein</fullName>
    </submittedName>
</protein>
<keyword evidence="1" id="KW-0472">Membrane</keyword>
<comment type="caution">
    <text evidence="2">The sequence shown here is derived from an EMBL/GenBank/DDBJ whole genome shotgun (WGS) entry which is preliminary data.</text>
</comment>
<dbReference type="Proteomes" id="UP001196413">
    <property type="component" value="Unassembled WGS sequence"/>
</dbReference>
<name>A0AAD5QZ47_PARTN</name>
<accession>A0AAD5QZ47</accession>
<gene>
    <name evidence="2" type="ORF">KIN20_027075</name>
</gene>
<evidence type="ECO:0000313" key="3">
    <source>
        <dbReference type="Proteomes" id="UP001196413"/>
    </source>
</evidence>
<evidence type="ECO:0000313" key="2">
    <source>
        <dbReference type="EMBL" id="KAJ1366419.1"/>
    </source>
</evidence>
<keyword evidence="3" id="KW-1185">Reference proteome</keyword>
<dbReference type="EMBL" id="JAHQIW010005550">
    <property type="protein sequence ID" value="KAJ1366419.1"/>
    <property type="molecule type" value="Genomic_DNA"/>
</dbReference>
<keyword evidence="1" id="KW-1133">Transmembrane helix</keyword>
<reference evidence="2" key="1">
    <citation type="submission" date="2021-06" db="EMBL/GenBank/DDBJ databases">
        <title>Parelaphostrongylus tenuis whole genome reference sequence.</title>
        <authorList>
            <person name="Garwood T.J."/>
            <person name="Larsen P.A."/>
            <person name="Fountain-Jones N.M."/>
            <person name="Garbe J.R."/>
            <person name="Macchietto M.G."/>
            <person name="Kania S.A."/>
            <person name="Gerhold R.W."/>
            <person name="Richards J.E."/>
            <person name="Wolf T.M."/>
        </authorList>
    </citation>
    <scope>NUCLEOTIDE SEQUENCE</scope>
    <source>
        <strain evidence="2">MNPRO001-30</strain>
        <tissue evidence="2">Meninges</tissue>
    </source>
</reference>
<keyword evidence="1" id="KW-0812">Transmembrane</keyword>
<dbReference type="AlphaFoldDB" id="A0AAD5QZ47"/>
<sequence length="78" mass="8347">MSNISPVCPVCECATDLVLVDDAIANELGSAPKSCALRSHQKTSSINGYLRVVANVTKYGVFTLLFSFLIAAGQWQVL</sequence>